<dbReference type="KEGG" id="gai:IMCC3135_27785"/>
<evidence type="ECO:0000256" key="2">
    <source>
        <dbReference type="ARBA" id="ARBA00008954"/>
    </source>
</evidence>
<dbReference type="GO" id="GO:0009448">
    <property type="term" value="P:gamma-aminobutyric acid metabolic process"/>
    <property type="evidence" value="ECO:0007669"/>
    <property type="project" value="TreeGrafter"/>
</dbReference>
<dbReference type="EMBL" id="CP018632">
    <property type="protein sequence ID" value="ASJ75610.1"/>
    <property type="molecule type" value="Genomic_DNA"/>
</dbReference>
<evidence type="ECO:0000256" key="1">
    <source>
        <dbReference type="ARBA" id="ARBA00001933"/>
    </source>
</evidence>
<dbReference type="RefSeq" id="WP_088920507.1">
    <property type="nucleotide sequence ID" value="NZ_CP018632.1"/>
</dbReference>
<evidence type="ECO:0000313" key="8">
    <source>
        <dbReference type="Proteomes" id="UP000250079"/>
    </source>
</evidence>
<dbReference type="Gene3D" id="3.40.640.10">
    <property type="entry name" value="Type I PLP-dependent aspartate aminotransferase-like (Major domain)"/>
    <property type="match status" value="1"/>
</dbReference>
<keyword evidence="8" id="KW-1185">Reference proteome</keyword>
<dbReference type="InterPro" id="IPR015422">
    <property type="entry name" value="PyrdxlP-dep_Trfase_small"/>
</dbReference>
<dbReference type="Pfam" id="PF00202">
    <property type="entry name" value="Aminotran_3"/>
    <property type="match status" value="1"/>
</dbReference>
<comment type="similarity">
    <text evidence="2 6">Belongs to the class-III pyridoxal-phosphate-dependent aminotransferase family.</text>
</comment>
<dbReference type="CDD" id="cd00610">
    <property type="entry name" value="OAT_like"/>
    <property type="match status" value="1"/>
</dbReference>
<proteinExistence type="inferred from homology"/>
<dbReference type="GO" id="GO:0004015">
    <property type="term" value="F:adenosylmethionine-8-amino-7-oxononanoate transaminase activity"/>
    <property type="evidence" value="ECO:0007669"/>
    <property type="project" value="TreeGrafter"/>
</dbReference>
<keyword evidence="3 7" id="KW-0032">Aminotransferase</keyword>
<dbReference type="NCBIfam" id="NF004767">
    <property type="entry name" value="PRK06105.1"/>
    <property type="match status" value="1"/>
</dbReference>
<accession>A0A2Z2P2M7</accession>
<dbReference type="InterPro" id="IPR049704">
    <property type="entry name" value="Aminotrans_3_PPA_site"/>
</dbReference>
<dbReference type="PANTHER" id="PTHR42684:SF3">
    <property type="entry name" value="ADENOSYLMETHIONINE-8-AMINO-7-OXONONANOATE AMINOTRANSFERASE"/>
    <property type="match status" value="1"/>
</dbReference>
<evidence type="ECO:0000256" key="6">
    <source>
        <dbReference type="RuleBase" id="RU003560"/>
    </source>
</evidence>
<dbReference type="InterPro" id="IPR015424">
    <property type="entry name" value="PyrdxlP-dep_Trfase"/>
</dbReference>
<dbReference type="EC" id="2.6.1.-" evidence="7"/>
<sequence>MHTLDEADRQFALHPFTNLSAHQKQGPLIIDRGEGVYVWDDQGNRLIEGMSGLWCAALGFSEQRLVDAAAKQFAALPYSHMFSHHSTAPAIELSKRLVQMAPEGIGKCFLVNSGSEAVDTAIKMAWYYNNALGRPGKKTIIARQRAYHGVTVAAGSLTGLPYVQDGFDLPAIPVIHVETPHAYRFAEPGESDQAYSTRLADSLERQIIEAGADTIAAFIAEPVMGAGGVLIPPDGYFEKVQAVLKRHDILFIADEVICGFGRTGNAWGCDTYGIKPDIMTSAKQLSSAYLPIGAVLVTDALYDAFSQYTDKLGVFGTGNTYGGHPVSAAVALETLRIYEDDDIFGQVRSRAPHFSERIQALQNHPLVGNTRSVGLIGAVELVADKDSKTSFPAADKIAVQAMLAARKHGLIVRAAPGDALAFCPPLIINDEQIDDMFDAVTDALNDVLKANSTAV</sequence>
<keyword evidence="5 6" id="KW-0663">Pyridoxal phosphate</keyword>
<comment type="cofactor">
    <cofactor evidence="1">
        <name>pyridoxal 5'-phosphate</name>
        <dbReference type="ChEBI" id="CHEBI:597326"/>
    </cofactor>
</comment>
<evidence type="ECO:0000313" key="7">
    <source>
        <dbReference type="EMBL" id="ASJ75610.1"/>
    </source>
</evidence>
<dbReference type="GO" id="GO:0030170">
    <property type="term" value="F:pyridoxal phosphate binding"/>
    <property type="evidence" value="ECO:0007669"/>
    <property type="project" value="InterPro"/>
</dbReference>
<dbReference type="InterPro" id="IPR015421">
    <property type="entry name" value="PyrdxlP-dep_Trfase_major"/>
</dbReference>
<dbReference type="PIRSF" id="PIRSF000521">
    <property type="entry name" value="Transaminase_4ab_Lys_Orn"/>
    <property type="match status" value="1"/>
</dbReference>
<dbReference type="Proteomes" id="UP000250079">
    <property type="component" value="Chromosome"/>
</dbReference>
<evidence type="ECO:0000256" key="3">
    <source>
        <dbReference type="ARBA" id="ARBA00022576"/>
    </source>
</evidence>
<name>A0A2Z2P2M7_9GAMM</name>
<protein>
    <submittedName>
        <fullName evidence="7">Putative aminotransferase</fullName>
        <ecNumber evidence="7">2.6.1.-</ecNumber>
    </submittedName>
</protein>
<gene>
    <name evidence="7" type="ORF">IMCC3135_27785</name>
</gene>
<dbReference type="FunFam" id="3.40.640.10:FF:000014">
    <property type="entry name" value="Adenosylmethionine-8-amino-7-oxononanoate aminotransferase, probable"/>
    <property type="match status" value="1"/>
</dbReference>
<reference evidence="7 8" key="1">
    <citation type="submission" date="2016-12" db="EMBL/GenBank/DDBJ databases">
        <authorList>
            <person name="Song W.-J."/>
            <person name="Kurnit D.M."/>
        </authorList>
    </citation>
    <scope>NUCLEOTIDE SEQUENCE [LARGE SCALE GENOMIC DNA]</scope>
    <source>
        <strain evidence="7 8">IMCC3135</strain>
    </source>
</reference>
<dbReference type="Gene3D" id="3.90.1150.10">
    <property type="entry name" value="Aspartate Aminotransferase, domain 1"/>
    <property type="match status" value="1"/>
</dbReference>
<dbReference type="OrthoDB" id="9770449at2"/>
<organism evidence="7 8">
    <name type="scientific">Granulosicoccus antarcticus IMCC3135</name>
    <dbReference type="NCBI Taxonomy" id="1192854"/>
    <lineage>
        <taxon>Bacteria</taxon>
        <taxon>Pseudomonadati</taxon>
        <taxon>Pseudomonadota</taxon>
        <taxon>Gammaproteobacteria</taxon>
        <taxon>Chromatiales</taxon>
        <taxon>Granulosicoccaceae</taxon>
        <taxon>Granulosicoccus</taxon>
    </lineage>
</organism>
<dbReference type="AlphaFoldDB" id="A0A2Z2P2M7"/>
<dbReference type="PANTHER" id="PTHR42684">
    <property type="entry name" value="ADENOSYLMETHIONINE-8-AMINO-7-OXONONANOATE AMINOTRANSFERASE"/>
    <property type="match status" value="1"/>
</dbReference>
<dbReference type="PROSITE" id="PS00600">
    <property type="entry name" value="AA_TRANSFER_CLASS_3"/>
    <property type="match status" value="1"/>
</dbReference>
<keyword evidence="4 7" id="KW-0808">Transferase</keyword>
<dbReference type="InterPro" id="IPR005814">
    <property type="entry name" value="Aminotrans_3"/>
</dbReference>
<dbReference type="SUPFAM" id="SSF53383">
    <property type="entry name" value="PLP-dependent transferases"/>
    <property type="match status" value="1"/>
</dbReference>
<dbReference type="GO" id="GO:0009102">
    <property type="term" value="P:biotin biosynthetic process"/>
    <property type="evidence" value="ECO:0007669"/>
    <property type="project" value="TreeGrafter"/>
</dbReference>
<evidence type="ECO:0000256" key="5">
    <source>
        <dbReference type="ARBA" id="ARBA00022898"/>
    </source>
</evidence>
<evidence type="ECO:0000256" key="4">
    <source>
        <dbReference type="ARBA" id="ARBA00022679"/>
    </source>
</evidence>